<protein>
    <submittedName>
        <fullName evidence="1">Uncharacterized protein</fullName>
    </submittedName>
</protein>
<gene>
    <name evidence="1" type="ORF">ENY07_03980</name>
</gene>
<reference evidence="1" key="1">
    <citation type="journal article" date="2020" name="mSystems">
        <title>Genome- and Community-Level Interaction Insights into Carbon Utilization and Element Cycling Functions of Hydrothermarchaeota in Hydrothermal Sediment.</title>
        <authorList>
            <person name="Zhou Z."/>
            <person name="Liu Y."/>
            <person name="Xu W."/>
            <person name="Pan J."/>
            <person name="Luo Z.H."/>
            <person name="Li M."/>
        </authorList>
    </citation>
    <scope>NUCLEOTIDE SEQUENCE</scope>
    <source>
        <strain evidence="1">SpSt-997</strain>
    </source>
</reference>
<dbReference type="EMBL" id="DTQM01000078">
    <property type="protein sequence ID" value="HGC42372.1"/>
    <property type="molecule type" value="Genomic_DNA"/>
</dbReference>
<organism evidence="1">
    <name type="scientific">Acidicaldus sp</name>
    <dbReference type="NCBI Taxonomy" id="1872105"/>
    <lineage>
        <taxon>Bacteria</taxon>
        <taxon>Pseudomonadati</taxon>
        <taxon>Pseudomonadota</taxon>
        <taxon>Alphaproteobacteria</taxon>
        <taxon>Acetobacterales</taxon>
        <taxon>Acetobacteraceae</taxon>
        <taxon>Acidicaldus</taxon>
    </lineage>
</organism>
<dbReference type="AlphaFoldDB" id="A0A8J4M5L3"/>
<dbReference type="InterPro" id="IPR045519">
    <property type="entry name" value="DUF6476"/>
</dbReference>
<accession>A0A8J4M5L3</accession>
<name>A0A8J4M5L3_9PROT</name>
<proteinExistence type="predicted"/>
<dbReference type="Pfam" id="PF20082">
    <property type="entry name" value="DUF6476"/>
    <property type="match status" value="1"/>
</dbReference>
<comment type="caution">
    <text evidence="1">The sequence shown here is derived from an EMBL/GenBank/DDBJ whole genome shotgun (WGS) entry which is preliminary data.</text>
</comment>
<evidence type="ECO:0000313" key="1">
    <source>
        <dbReference type="EMBL" id="HGC42372.1"/>
    </source>
</evidence>
<sequence>MRALNMRALKLAVIVMGVLILAGTVTLAVLVVERLAGYAGASPLSVQLDEPPATRIAASASTGEQLTLLLQGGGPDRVVVIDLRSGRVRDRVALGR</sequence>